<reference evidence="2 3" key="1">
    <citation type="submission" date="2024-03" db="EMBL/GenBank/DDBJ databases">
        <title>Natural products discovery in diverse microorganisms through a two-stage MS feature dereplication strategy.</title>
        <authorList>
            <person name="Zhang R."/>
        </authorList>
    </citation>
    <scope>NUCLEOTIDE SEQUENCE [LARGE SCALE GENOMIC DNA]</scope>
    <source>
        <strain evidence="2 3">18930</strain>
    </source>
</reference>
<name>A0ABZ2PFQ2_9NOCA</name>
<evidence type="ECO:0000259" key="1">
    <source>
        <dbReference type="Pfam" id="PF21993"/>
    </source>
</evidence>
<dbReference type="InterPro" id="IPR054156">
    <property type="entry name" value="YxaF_TetR_C"/>
</dbReference>
<dbReference type="EMBL" id="CP147846">
    <property type="protein sequence ID" value="WXG67937.1"/>
    <property type="molecule type" value="Genomic_DNA"/>
</dbReference>
<dbReference type="RefSeq" id="WP_338887822.1">
    <property type="nucleotide sequence ID" value="NZ_CP147846.1"/>
</dbReference>
<proteinExistence type="predicted"/>
<accession>A0ABZ2PFQ2</accession>
<dbReference type="Proteomes" id="UP001432000">
    <property type="component" value="Chromosome"/>
</dbReference>
<evidence type="ECO:0000313" key="3">
    <source>
        <dbReference type="Proteomes" id="UP001432000"/>
    </source>
</evidence>
<keyword evidence="3" id="KW-1185">Reference proteome</keyword>
<dbReference type="InterPro" id="IPR036271">
    <property type="entry name" value="Tet_transcr_reg_TetR-rel_C_sf"/>
</dbReference>
<dbReference type="SUPFAM" id="SSF48498">
    <property type="entry name" value="Tetracyclin repressor-like, C-terminal domain"/>
    <property type="match status" value="1"/>
</dbReference>
<gene>
    <name evidence="2" type="ORF">WDS16_22380</name>
</gene>
<protein>
    <submittedName>
        <fullName evidence="2">TetR family transcriptional regulator C-terminal domain-containing protein</fullName>
    </submittedName>
</protein>
<feature type="domain" description="Transcriptional regulator LmrA/YxaF-like C-terminal" evidence="1">
    <location>
        <begin position="27"/>
        <end position="111"/>
    </location>
</feature>
<sequence>MATVVATRKPRCSAAAERGDVRAEKVSAAITGCLFDNLSLELSAQDAVIRSDLEAIYDEQISILAKVLDDAGIGETRETNRSSTDIAAAIIAQLEGMVLFAKLRNDASALDGLWDRVCCLVG</sequence>
<organism evidence="2 3">
    <name type="scientific">Rhodococcus sovatensis</name>
    <dbReference type="NCBI Taxonomy" id="1805840"/>
    <lineage>
        <taxon>Bacteria</taxon>
        <taxon>Bacillati</taxon>
        <taxon>Actinomycetota</taxon>
        <taxon>Actinomycetes</taxon>
        <taxon>Mycobacteriales</taxon>
        <taxon>Nocardiaceae</taxon>
        <taxon>Rhodococcus</taxon>
    </lineage>
</organism>
<dbReference type="Gene3D" id="1.10.357.10">
    <property type="entry name" value="Tetracycline Repressor, domain 2"/>
    <property type="match status" value="1"/>
</dbReference>
<evidence type="ECO:0000313" key="2">
    <source>
        <dbReference type="EMBL" id="WXG67937.1"/>
    </source>
</evidence>
<dbReference type="Pfam" id="PF21993">
    <property type="entry name" value="TetR_C_13_2"/>
    <property type="match status" value="1"/>
</dbReference>